<dbReference type="PANTHER" id="PTHR46733">
    <property type="entry name" value="26.5 KDA HEAT SHOCK PROTEIN, MITOCHONDRIAL"/>
    <property type="match status" value="1"/>
</dbReference>
<comment type="caution">
    <text evidence="5">The sequence shown here is derived from an EMBL/GenBank/DDBJ whole genome shotgun (WGS) entry which is preliminary data.</text>
</comment>
<accession>A0ABV8SKE5</accession>
<dbReference type="InterPro" id="IPR044587">
    <property type="entry name" value="HSP21-like"/>
</dbReference>
<comment type="similarity">
    <text evidence="2 3">Belongs to the small heat shock protein (HSP20) family.</text>
</comment>
<evidence type="ECO:0000313" key="6">
    <source>
        <dbReference type="Proteomes" id="UP001595904"/>
    </source>
</evidence>
<dbReference type="CDD" id="cd06464">
    <property type="entry name" value="ACD_sHsps-like"/>
    <property type="match status" value="1"/>
</dbReference>
<reference evidence="6" key="1">
    <citation type="journal article" date="2019" name="Int. J. Syst. Evol. Microbiol.">
        <title>The Global Catalogue of Microorganisms (GCM) 10K type strain sequencing project: providing services to taxonomists for standard genome sequencing and annotation.</title>
        <authorList>
            <consortium name="The Broad Institute Genomics Platform"/>
            <consortium name="The Broad Institute Genome Sequencing Center for Infectious Disease"/>
            <person name="Wu L."/>
            <person name="Ma J."/>
        </authorList>
    </citation>
    <scope>NUCLEOTIDE SEQUENCE [LARGE SCALE GENOMIC DNA]</scope>
    <source>
        <strain evidence="6">CGMCC 1.10759</strain>
    </source>
</reference>
<keyword evidence="1" id="KW-0346">Stress response</keyword>
<evidence type="ECO:0000259" key="4">
    <source>
        <dbReference type="PROSITE" id="PS01031"/>
    </source>
</evidence>
<dbReference type="Gene3D" id="2.60.40.790">
    <property type="match status" value="1"/>
</dbReference>
<name>A0ABV8SKE5_9GAMM</name>
<proteinExistence type="inferred from homology"/>
<dbReference type="PANTHER" id="PTHR46733:SF4">
    <property type="entry name" value="HEAT SHOCK PROTEIN 21, CHLOROPLASTIC"/>
    <property type="match status" value="1"/>
</dbReference>
<dbReference type="RefSeq" id="WP_380594324.1">
    <property type="nucleotide sequence ID" value="NZ_JBHSDU010000001.1"/>
</dbReference>
<evidence type="ECO:0000256" key="2">
    <source>
        <dbReference type="PROSITE-ProRule" id="PRU00285"/>
    </source>
</evidence>
<protein>
    <submittedName>
        <fullName evidence="5">Hsp20/alpha crystallin family protein</fullName>
    </submittedName>
</protein>
<gene>
    <name evidence="5" type="ORF">ACFPN2_01665</name>
</gene>
<dbReference type="InterPro" id="IPR008978">
    <property type="entry name" value="HSP20-like_chaperone"/>
</dbReference>
<dbReference type="Proteomes" id="UP001595904">
    <property type="component" value="Unassembled WGS sequence"/>
</dbReference>
<feature type="domain" description="SHSP" evidence="4">
    <location>
        <begin position="52"/>
        <end position="160"/>
    </location>
</feature>
<dbReference type="Pfam" id="PF00011">
    <property type="entry name" value="HSP20"/>
    <property type="match status" value="1"/>
</dbReference>
<organism evidence="5 6">
    <name type="scientific">Steroidobacter flavus</name>
    <dbReference type="NCBI Taxonomy" id="1842136"/>
    <lineage>
        <taxon>Bacteria</taxon>
        <taxon>Pseudomonadati</taxon>
        <taxon>Pseudomonadota</taxon>
        <taxon>Gammaproteobacteria</taxon>
        <taxon>Steroidobacterales</taxon>
        <taxon>Steroidobacteraceae</taxon>
        <taxon>Steroidobacter</taxon>
    </lineage>
</organism>
<dbReference type="EMBL" id="JBHSDU010000001">
    <property type="protein sequence ID" value="MFC4307775.1"/>
    <property type="molecule type" value="Genomic_DNA"/>
</dbReference>
<dbReference type="PROSITE" id="PS01031">
    <property type="entry name" value="SHSP"/>
    <property type="match status" value="1"/>
</dbReference>
<dbReference type="InterPro" id="IPR002068">
    <property type="entry name" value="A-crystallin/Hsp20_dom"/>
</dbReference>
<keyword evidence="6" id="KW-1185">Reference proteome</keyword>
<evidence type="ECO:0000313" key="5">
    <source>
        <dbReference type="EMBL" id="MFC4307775.1"/>
    </source>
</evidence>
<dbReference type="SUPFAM" id="SSF49764">
    <property type="entry name" value="HSP20-like chaperones"/>
    <property type="match status" value="1"/>
</dbReference>
<evidence type="ECO:0000256" key="3">
    <source>
        <dbReference type="RuleBase" id="RU003616"/>
    </source>
</evidence>
<sequence>MNPRSLIPWSRNRGEVSASNERANSFASLHREMDRMFDNFLRGFGDVDMPRLSTSTSWPSIEINETEDKIEVVAEVPGLTKADVEVTLHDGILTLRGEKRLEQTGTCYSERWRGAFQRDIPVGEDVDSEKVKAAFKDGVLTIALTKKPEAQRDVKRIAIN</sequence>
<evidence type="ECO:0000256" key="1">
    <source>
        <dbReference type="ARBA" id="ARBA00023016"/>
    </source>
</evidence>